<dbReference type="EMBL" id="MRZV01000376">
    <property type="protein sequence ID" value="PIK51379.1"/>
    <property type="molecule type" value="Genomic_DNA"/>
</dbReference>
<sequence length="456" mass="51170">MLRFTSDCRTIVVTNEGEAKENEARTHFINPEGSVSIIRLTGSIYNPYTVNHIDFTPFNHREAAYETAGVRWPYKGQLDGSTQTLSQNIEPEYVTFNRENTRAYITLQENNAVAIIDLVQEGVLEIVPLGSKSWRTLMLDVSDEDLGPKFRSFDLYGLYQPKAIEFMDVQGRGFLITANQGAPIRHGLNGEYWKDHERGEETFENGLISNVIPEEIHTMMSTEEHLGRLRFSLVDDVDNQGKIERLNIFGGRGISVWDSNTFKQVYDSGDEIERQVHILYPEVFNANSIPATAGQTPGELMDQRSDDMGPECVSLELAELNGRRILFVGVNRVSAIAMFSFPMDSEVPKFESIFRGGGLRQSFGDLLLAEQLGDLDPEALKFIPGYMTPNGQPMLAVTGKTSGTIALYEIIDIPYWQLLKEKEKMQSEIDGETGDATEKLVSATLLTLSLIISRFI</sequence>
<evidence type="ECO:0000313" key="3">
    <source>
        <dbReference type="Proteomes" id="UP000230750"/>
    </source>
</evidence>
<dbReference type="InterPro" id="IPR055188">
    <property type="entry name" value="Choice_anch_I"/>
</dbReference>
<dbReference type="OrthoDB" id="425936at2759"/>
<gene>
    <name evidence="2" type="ORF">BSL78_11747</name>
</gene>
<dbReference type="PANTHER" id="PTHR46928:SF1">
    <property type="entry name" value="MESENCHYME-SPECIFIC CELL SURFACE GLYCOPROTEIN"/>
    <property type="match status" value="1"/>
</dbReference>
<dbReference type="Pfam" id="PF22494">
    <property type="entry name" value="choice_anch_I"/>
    <property type="match status" value="1"/>
</dbReference>
<dbReference type="AlphaFoldDB" id="A0A2G8KTP3"/>
<keyword evidence="3" id="KW-1185">Reference proteome</keyword>
<dbReference type="InterPro" id="IPR052956">
    <property type="entry name" value="Mesenchyme-surface_protein"/>
</dbReference>
<proteinExistence type="predicted"/>
<organism evidence="2 3">
    <name type="scientific">Stichopus japonicus</name>
    <name type="common">Sea cucumber</name>
    <dbReference type="NCBI Taxonomy" id="307972"/>
    <lineage>
        <taxon>Eukaryota</taxon>
        <taxon>Metazoa</taxon>
        <taxon>Echinodermata</taxon>
        <taxon>Eleutherozoa</taxon>
        <taxon>Echinozoa</taxon>
        <taxon>Holothuroidea</taxon>
        <taxon>Aspidochirotacea</taxon>
        <taxon>Aspidochirotida</taxon>
        <taxon>Stichopodidae</taxon>
        <taxon>Apostichopus</taxon>
    </lineage>
</organism>
<comment type="caution">
    <text evidence="2">The sequence shown here is derived from an EMBL/GenBank/DDBJ whole genome shotgun (WGS) entry which is preliminary data.</text>
</comment>
<dbReference type="Proteomes" id="UP000230750">
    <property type="component" value="Unassembled WGS sequence"/>
</dbReference>
<dbReference type="STRING" id="307972.A0A2G8KTP3"/>
<dbReference type="InterPro" id="IPR011044">
    <property type="entry name" value="Quino_amine_DH_bsu"/>
</dbReference>
<reference evidence="2 3" key="1">
    <citation type="journal article" date="2017" name="PLoS Biol.">
        <title>The sea cucumber genome provides insights into morphological evolution and visceral regeneration.</title>
        <authorList>
            <person name="Zhang X."/>
            <person name="Sun L."/>
            <person name="Yuan J."/>
            <person name="Sun Y."/>
            <person name="Gao Y."/>
            <person name="Zhang L."/>
            <person name="Li S."/>
            <person name="Dai H."/>
            <person name="Hamel J.F."/>
            <person name="Liu C."/>
            <person name="Yu Y."/>
            <person name="Liu S."/>
            <person name="Lin W."/>
            <person name="Guo K."/>
            <person name="Jin S."/>
            <person name="Xu P."/>
            <person name="Storey K.B."/>
            <person name="Huan P."/>
            <person name="Zhang T."/>
            <person name="Zhou Y."/>
            <person name="Zhang J."/>
            <person name="Lin C."/>
            <person name="Li X."/>
            <person name="Xing L."/>
            <person name="Huo D."/>
            <person name="Sun M."/>
            <person name="Wang L."/>
            <person name="Mercier A."/>
            <person name="Li F."/>
            <person name="Yang H."/>
            <person name="Xiang J."/>
        </authorList>
    </citation>
    <scope>NUCLEOTIDE SEQUENCE [LARGE SCALE GENOMIC DNA]</scope>
    <source>
        <strain evidence="2">Shaxun</strain>
        <tissue evidence="2">Muscle</tissue>
    </source>
</reference>
<feature type="domain" description="Choice-of-anchor I" evidence="1">
    <location>
        <begin position="1"/>
        <end position="410"/>
    </location>
</feature>
<name>A0A2G8KTP3_STIJA</name>
<accession>A0A2G8KTP3</accession>
<dbReference type="SUPFAM" id="SSF50969">
    <property type="entry name" value="YVTN repeat-like/Quinoprotein amine dehydrogenase"/>
    <property type="match status" value="1"/>
</dbReference>
<evidence type="ECO:0000259" key="1">
    <source>
        <dbReference type="Pfam" id="PF22494"/>
    </source>
</evidence>
<protein>
    <submittedName>
        <fullName evidence="2">Putative mesenchyme-specific cell surface glycoprotein</fullName>
    </submittedName>
</protein>
<dbReference type="PANTHER" id="PTHR46928">
    <property type="entry name" value="MESENCHYME-SPECIFIC CELL SURFACE GLYCOPROTEIN"/>
    <property type="match status" value="1"/>
</dbReference>
<evidence type="ECO:0000313" key="2">
    <source>
        <dbReference type="EMBL" id="PIK51379.1"/>
    </source>
</evidence>